<dbReference type="Proteomes" id="UP001470230">
    <property type="component" value="Unassembled WGS sequence"/>
</dbReference>
<proteinExistence type="predicted"/>
<dbReference type="InterPro" id="IPR008906">
    <property type="entry name" value="HATC_C_dom"/>
</dbReference>
<accession>A0ABR2GVC3</accession>
<gene>
    <name evidence="2" type="ORF">M9Y10_036899</name>
</gene>
<comment type="caution">
    <text evidence="2">The sequence shown here is derived from an EMBL/GenBank/DDBJ whole genome shotgun (WGS) entry which is preliminary data.</text>
</comment>
<name>A0ABR2GVC3_9EUKA</name>
<evidence type="ECO:0000313" key="2">
    <source>
        <dbReference type="EMBL" id="KAK8837170.1"/>
    </source>
</evidence>
<dbReference type="InterPro" id="IPR012337">
    <property type="entry name" value="RNaseH-like_sf"/>
</dbReference>
<dbReference type="Pfam" id="PF05699">
    <property type="entry name" value="Dimer_Tnp_hAT"/>
    <property type="match status" value="1"/>
</dbReference>
<protein>
    <recommendedName>
        <fullName evidence="1">HAT C-terminal dimerisation domain-containing protein</fullName>
    </recommendedName>
</protein>
<organism evidence="2 3">
    <name type="scientific">Tritrichomonas musculus</name>
    <dbReference type="NCBI Taxonomy" id="1915356"/>
    <lineage>
        <taxon>Eukaryota</taxon>
        <taxon>Metamonada</taxon>
        <taxon>Parabasalia</taxon>
        <taxon>Tritrichomonadida</taxon>
        <taxon>Tritrichomonadidae</taxon>
        <taxon>Tritrichomonas</taxon>
    </lineage>
</organism>
<sequence length="131" mass="15152">MKNESSYQCSLYCINELCKIKKFDREKKSRVRDQYKNFFQYSAEKLPNGDLIYDSNTEFWAAAVYSNSMNDIAELATTFLSIPATQAICERNISVKRSSVSKQQYKIKNDILTARARLSCLKGKIQTHIDE</sequence>
<dbReference type="EMBL" id="JAPFFF010000061">
    <property type="protein sequence ID" value="KAK8837170.1"/>
    <property type="molecule type" value="Genomic_DNA"/>
</dbReference>
<evidence type="ECO:0000259" key="1">
    <source>
        <dbReference type="Pfam" id="PF05699"/>
    </source>
</evidence>
<reference evidence="2 3" key="1">
    <citation type="submission" date="2024-04" db="EMBL/GenBank/DDBJ databases">
        <title>Tritrichomonas musculus Genome.</title>
        <authorList>
            <person name="Alves-Ferreira E."/>
            <person name="Grigg M."/>
            <person name="Lorenzi H."/>
            <person name="Galac M."/>
        </authorList>
    </citation>
    <scope>NUCLEOTIDE SEQUENCE [LARGE SCALE GENOMIC DNA]</scope>
    <source>
        <strain evidence="2 3">EAF2021</strain>
    </source>
</reference>
<dbReference type="SUPFAM" id="SSF53098">
    <property type="entry name" value="Ribonuclease H-like"/>
    <property type="match status" value="1"/>
</dbReference>
<keyword evidence="3" id="KW-1185">Reference proteome</keyword>
<evidence type="ECO:0000313" key="3">
    <source>
        <dbReference type="Proteomes" id="UP001470230"/>
    </source>
</evidence>
<feature type="domain" description="HAT C-terminal dimerisation" evidence="1">
    <location>
        <begin position="58"/>
        <end position="113"/>
    </location>
</feature>